<protein>
    <submittedName>
        <fullName evidence="2">Uncharacterized protein</fullName>
    </submittedName>
</protein>
<accession>Q0U4S0</accession>
<dbReference type="InParanoid" id="Q0U4S0"/>
<name>Q0U4S0_PHANO</name>
<dbReference type="HOGENOM" id="CLU_1062116_0_0_1"/>
<dbReference type="EMBL" id="CH445349">
    <property type="protein sequence ID" value="EAT79571.2"/>
    <property type="molecule type" value="Genomic_DNA"/>
</dbReference>
<feature type="region of interest" description="Disordered" evidence="1">
    <location>
        <begin position="1"/>
        <end position="86"/>
    </location>
</feature>
<dbReference type="KEGG" id="pno:SNOG_13244"/>
<gene>
    <name evidence="2" type="ORF">SNOG_13244</name>
</gene>
<dbReference type="Proteomes" id="UP000001055">
    <property type="component" value="Unassembled WGS sequence"/>
</dbReference>
<dbReference type="GeneID" id="5980370"/>
<reference evidence="3" key="1">
    <citation type="journal article" date="2007" name="Plant Cell">
        <title>Dothideomycete-plant interactions illuminated by genome sequencing and EST analysis of the wheat pathogen Stagonospora nodorum.</title>
        <authorList>
            <person name="Hane J.K."/>
            <person name="Lowe R.G."/>
            <person name="Solomon P.S."/>
            <person name="Tan K.C."/>
            <person name="Schoch C.L."/>
            <person name="Spatafora J.W."/>
            <person name="Crous P.W."/>
            <person name="Kodira C."/>
            <person name="Birren B.W."/>
            <person name="Galagan J.E."/>
            <person name="Torriani S.F."/>
            <person name="McDonald B.A."/>
            <person name="Oliver R.P."/>
        </authorList>
    </citation>
    <scope>NUCLEOTIDE SEQUENCE [LARGE SCALE GENOMIC DNA]</scope>
    <source>
        <strain evidence="3">SN15 / ATCC MYA-4574 / FGSC 10173</strain>
    </source>
</reference>
<dbReference type="RefSeq" id="XP_001803455.1">
    <property type="nucleotide sequence ID" value="XM_001803403.1"/>
</dbReference>
<feature type="compositionally biased region" description="Polar residues" evidence="1">
    <location>
        <begin position="62"/>
        <end position="71"/>
    </location>
</feature>
<evidence type="ECO:0000313" key="3">
    <source>
        <dbReference type="Proteomes" id="UP000001055"/>
    </source>
</evidence>
<sequence>MADLPAPSNEGLLKPDQTGSQTSEAPRSAEPTFRGGAGTYDTEIRIPRERKTMATKGPREPSWSSKLQKSNLVPPVEDHEHSQQLSWIETGESATRQLEVDYPAEALYAMDQGHPAPTPTKAQSETPQLANSLSTFLRLANSDANSDAISTFAKAIIEENIEKNLANDRSIHIYLPSQQDSSLSQTLLEKAEIEPEFLVTYYRTRCAFDPLHPDHILNMDNVVFGNDFLDYGPEAKQQAANFFEETLGSGGDLGELGVLSRS</sequence>
<evidence type="ECO:0000256" key="1">
    <source>
        <dbReference type="SAM" id="MobiDB-lite"/>
    </source>
</evidence>
<dbReference type="VEuPathDB" id="FungiDB:JI435_132440"/>
<proteinExistence type="predicted"/>
<feature type="compositionally biased region" description="Basic and acidic residues" evidence="1">
    <location>
        <begin position="42"/>
        <end position="52"/>
    </location>
</feature>
<organism evidence="2 3">
    <name type="scientific">Phaeosphaeria nodorum (strain SN15 / ATCC MYA-4574 / FGSC 10173)</name>
    <name type="common">Glume blotch fungus</name>
    <name type="synonym">Parastagonospora nodorum</name>
    <dbReference type="NCBI Taxonomy" id="321614"/>
    <lineage>
        <taxon>Eukaryota</taxon>
        <taxon>Fungi</taxon>
        <taxon>Dikarya</taxon>
        <taxon>Ascomycota</taxon>
        <taxon>Pezizomycotina</taxon>
        <taxon>Dothideomycetes</taxon>
        <taxon>Pleosporomycetidae</taxon>
        <taxon>Pleosporales</taxon>
        <taxon>Pleosporineae</taxon>
        <taxon>Phaeosphaeriaceae</taxon>
        <taxon>Parastagonospora</taxon>
    </lineage>
</organism>
<evidence type="ECO:0000313" key="2">
    <source>
        <dbReference type="EMBL" id="EAT79571.2"/>
    </source>
</evidence>
<dbReference type="AlphaFoldDB" id="Q0U4S0"/>